<gene>
    <name evidence="2" type="ORF">A2V91_03385</name>
</gene>
<evidence type="ECO:0008006" key="4">
    <source>
        <dbReference type="Google" id="ProtNLM"/>
    </source>
</evidence>
<proteinExistence type="predicted"/>
<dbReference type="AlphaFoldDB" id="A0A1F6T466"/>
<dbReference type="EMBL" id="MFSR01000038">
    <property type="protein sequence ID" value="OGI39809.1"/>
    <property type="molecule type" value="Genomic_DNA"/>
</dbReference>
<keyword evidence="1" id="KW-0472">Membrane</keyword>
<evidence type="ECO:0000313" key="2">
    <source>
        <dbReference type="EMBL" id="OGI39809.1"/>
    </source>
</evidence>
<dbReference type="Proteomes" id="UP000179334">
    <property type="component" value="Unassembled WGS sequence"/>
</dbReference>
<evidence type="ECO:0000256" key="1">
    <source>
        <dbReference type="SAM" id="Phobius"/>
    </source>
</evidence>
<comment type="caution">
    <text evidence="2">The sequence shown here is derived from an EMBL/GenBank/DDBJ whole genome shotgun (WGS) entry which is preliminary data.</text>
</comment>
<reference evidence="2 3" key="1">
    <citation type="journal article" date="2016" name="Nat. Commun.">
        <title>Thousands of microbial genomes shed light on interconnected biogeochemical processes in an aquifer system.</title>
        <authorList>
            <person name="Anantharaman K."/>
            <person name="Brown C.T."/>
            <person name="Hug L.A."/>
            <person name="Sharon I."/>
            <person name="Castelle C.J."/>
            <person name="Probst A.J."/>
            <person name="Thomas B.C."/>
            <person name="Singh A."/>
            <person name="Wilkins M.J."/>
            <person name="Karaoz U."/>
            <person name="Brodie E.L."/>
            <person name="Williams K.H."/>
            <person name="Hubbard S.S."/>
            <person name="Banfield J.F."/>
        </authorList>
    </citation>
    <scope>NUCLEOTIDE SEQUENCE [LARGE SCALE GENOMIC DNA]</scope>
</reference>
<feature type="transmembrane region" description="Helical" evidence="1">
    <location>
        <begin position="120"/>
        <end position="143"/>
    </location>
</feature>
<name>A0A1F6T466_9PROT</name>
<accession>A0A1F6T466</accession>
<keyword evidence="1" id="KW-1133">Transmembrane helix</keyword>
<feature type="transmembrane region" description="Helical" evidence="1">
    <location>
        <begin position="44"/>
        <end position="66"/>
    </location>
</feature>
<organism evidence="2 3">
    <name type="scientific">Candidatus Muproteobacteria bacterium RBG_16_64_10</name>
    <dbReference type="NCBI Taxonomy" id="1817757"/>
    <lineage>
        <taxon>Bacteria</taxon>
        <taxon>Pseudomonadati</taxon>
        <taxon>Pseudomonadota</taxon>
        <taxon>Candidatus Muproteobacteria</taxon>
    </lineage>
</organism>
<protein>
    <recommendedName>
        <fullName evidence="4">DUF2127 domain-containing protein</fullName>
    </recommendedName>
</protein>
<sequence>MEKPSRRKGHFTFRTAAAFFALSALMELAGVTLPVPLFGEFRGGAVAAAYHLFYALLFLVLAVGLWTAKPWGYHTIFIGGVLYTLDKIQFLMSGNITQEFVSMIFRGQEQLLQAVGRDMVTLSLTLVVIAFVLGWWGFAYYAYLRRSYFKSA</sequence>
<keyword evidence="1" id="KW-0812">Transmembrane</keyword>
<evidence type="ECO:0000313" key="3">
    <source>
        <dbReference type="Proteomes" id="UP000179334"/>
    </source>
</evidence>